<protein>
    <recommendedName>
        <fullName evidence="3">Phosphatidylserine/phosphatidylglycerophosphate/ cardiolipin synthase family protein</fullName>
    </recommendedName>
</protein>
<evidence type="ECO:0008006" key="3">
    <source>
        <dbReference type="Google" id="ProtNLM"/>
    </source>
</evidence>
<dbReference type="RefSeq" id="WP_011600358.1">
    <property type="nucleotide sequence ID" value="NC_008271.1"/>
</dbReference>
<dbReference type="HOGENOM" id="CLU_076878_0_0_11"/>
<gene>
    <name evidence="1" type="ordered locus">RHA1_ro11083</name>
</gene>
<dbReference type="Proteomes" id="UP000008710">
    <property type="component" value="Plasmid pRHL3"/>
</dbReference>
<dbReference type="PATRIC" id="fig|101510.16.peg.8912"/>
<keyword evidence="1" id="KW-0614">Plasmid</keyword>
<dbReference type="eggNOG" id="COG1502">
    <property type="taxonomic scope" value="Bacteria"/>
</dbReference>
<dbReference type="EMBL" id="CP000434">
    <property type="protein sequence ID" value="ABH00730.1"/>
    <property type="molecule type" value="Genomic_DNA"/>
</dbReference>
<accession>Q0RVF6</accession>
<proteinExistence type="predicted"/>
<dbReference type="KEGG" id="rha:RHA1_ro11083"/>
<evidence type="ECO:0000313" key="2">
    <source>
        <dbReference type="Proteomes" id="UP000008710"/>
    </source>
</evidence>
<dbReference type="OrthoDB" id="4478614at2"/>
<dbReference type="AlphaFoldDB" id="Q0RVF6"/>
<organism evidence="1 2">
    <name type="scientific">Rhodococcus jostii (strain RHA1)</name>
    <dbReference type="NCBI Taxonomy" id="101510"/>
    <lineage>
        <taxon>Bacteria</taxon>
        <taxon>Bacillati</taxon>
        <taxon>Actinomycetota</taxon>
        <taxon>Actinomycetes</taxon>
        <taxon>Mycobacteriales</taxon>
        <taxon>Nocardiaceae</taxon>
        <taxon>Rhodococcus</taxon>
    </lineage>
</organism>
<sequence>MGTTFHGPGPWPHITRAIRVRGPRHAAIAYLGEDAPTLLPLRAGDLLVVNASRAAVRAHVTSPIALAYYVEAGVRVLSSPNLHANVIATSRRAVIGSANASHSSTIADEAVVITDDPEVVAAAWTFIDGIEEITEVDQAFLDNASTAWQIGRSVPIPGVGGRVRAELDFLPARVTRMFLRHIVEYEPSVTEQQTWDTQARRHHTATAGPAATYQLEWFRLDDRRARLRRGDVLIFVTDDNDWIYPPAVVDSDAIAIPHTHRAFGHLLLVRADLQPVSVADAEQQLADFGHPNPRLTTDHRIISASLRAALLRLWNL</sequence>
<geneLocation type="plasmid" evidence="1 2">
    <name>pRHL3</name>
</geneLocation>
<evidence type="ECO:0000313" key="1">
    <source>
        <dbReference type="EMBL" id="ABH00730.1"/>
    </source>
</evidence>
<reference evidence="2" key="1">
    <citation type="journal article" date="2006" name="Proc. Natl. Acad. Sci. U.S.A.">
        <title>The complete genome of Rhodococcus sp. RHA1 provides insights into a catabolic powerhouse.</title>
        <authorList>
            <person name="McLeod M.P."/>
            <person name="Warren R.L."/>
            <person name="Hsiao W.W.L."/>
            <person name="Araki N."/>
            <person name="Myhre M."/>
            <person name="Fernandes C."/>
            <person name="Miyazawa D."/>
            <person name="Wong W."/>
            <person name="Lillquist A.L."/>
            <person name="Wang D."/>
            <person name="Dosanjh M."/>
            <person name="Hara H."/>
            <person name="Petrescu A."/>
            <person name="Morin R.D."/>
            <person name="Yang G."/>
            <person name="Stott J.M."/>
            <person name="Schein J.E."/>
            <person name="Shin H."/>
            <person name="Smailus D."/>
            <person name="Siddiqui A.S."/>
            <person name="Marra M.A."/>
            <person name="Jones S.J.M."/>
            <person name="Holt R."/>
            <person name="Brinkman F.S.L."/>
            <person name="Miyauchi K."/>
            <person name="Fukuda M."/>
            <person name="Davies J.E."/>
            <person name="Mohn W.W."/>
            <person name="Eltis L.D."/>
        </authorList>
    </citation>
    <scope>NUCLEOTIDE SEQUENCE [LARGE SCALE GENOMIC DNA]</scope>
    <source>
        <strain evidence="2">RHA1</strain>
    </source>
</reference>
<name>Q0RVF6_RHOJR</name>